<evidence type="ECO:0000259" key="6">
    <source>
        <dbReference type="Pfam" id="PF00889"/>
    </source>
</evidence>
<accession>A0A955L9D1</accession>
<evidence type="ECO:0000256" key="4">
    <source>
        <dbReference type="ARBA" id="ARBA00022917"/>
    </source>
</evidence>
<dbReference type="Proteomes" id="UP000754563">
    <property type="component" value="Unassembled WGS sequence"/>
</dbReference>
<protein>
    <recommendedName>
        <fullName evidence="2 5">Elongation factor Ts</fullName>
        <shortName evidence="5">EF-Ts</shortName>
    </recommendedName>
</protein>
<comment type="function">
    <text evidence="5">Associates with the EF-Tu.GDP complex and induces the exchange of GDP to GTP. It remains bound to the aminoacyl-tRNA.EF-Tu.GTP complex up to the GTP hydrolysis stage on the ribosome.</text>
</comment>
<dbReference type="FunFam" id="1.10.286.20:FF:000001">
    <property type="entry name" value="Elongation factor Ts"/>
    <property type="match status" value="1"/>
</dbReference>
<organism evidence="7 8">
    <name type="scientific">Candidatus Dojkabacteria bacterium</name>
    <dbReference type="NCBI Taxonomy" id="2099670"/>
    <lineage>
        <taxon>Bacteria</taxon>
        <taxon>Candidatus Dojkabacteria</taxon>
    </lineage>
</organism>
<dbReference type="InterPro" id="IPR001816">
    <property type="entry name" value="Transl_elong_EFTs/EF1B"/>
</dbReference>
<dbReference type="InterPro" id="IPR036402">
    <property type="entry name" value="EF-Ts_dimer_sf"/>
</dbReference>
<dbReference type="InterPro" id="IPR009060">
    <property type="entry name" value="UBA-like_sf"/>
</dbReference>
<dbReference type="AlphaFoldDB" id="A0A955L9D1"/>
<dbReference type="GO" id="GO:0005737">
    <property type="term" value="C:cytoplasm"/>
    <property type="evidence" value="ECO:0007669"/>
    <property type="project" value="UniProtKB-SubCell"/>
</dbReference>
<dbReference type="Gene3D" id="1.10.8.10">
    <property type="entry name" value="DNA helicase RuvA subunit, C-terminal domain"/>
    <property type="match status" value="1"/>
</dbReference>
<dbReference type="PANTHER" id="PTHR11741:SF0">
    <property type="entry name" value="ELONGATION FACTOR TS, MITOCHONDRIAL"/>
    <property type="match status" value="1"/>
</dbReference>
<dbReference type="PANTHER" id="PTHR11741">
    <property type="entry name" value="ELONGATION FACTOR TS"/>
    <property type="match status" value="1"/>
</dbReference>
<evidence type="ECO:0000313" key="7">
    <source>
        <dbReference type="EMBL" id="MCA9385919.1"/>
    </source>
</evidence>
<dbReference type="HAMAP" id="MF_00050">
    <property type="entry name" value="EF_Ts"/>
    <property type="match status" value="1"/>
</dbReference>
<keyword evidence="3 5" id="KW-0251">Elongation factor</keyword>
<dbReference type="EMBL" id="JAGQLH010000056">
    <property type="protein sequence ID" value="MCA9385919.1"/>
    <property type="molecule type" value="Genomic_DNA"/>
</dbReference>
<comment type="caution">
    <text evidence="7">The sequence shown here is derived from an EMBL/GenBank/DDBJ whole genome shotgun (WGS) entry which is preliminary data.</text>
</comment>
<evidence type="ECO:0000256" key="5">
    <source>
        <dbReference type="HAMAP-Rule" id="MF_00050"/>
    </source>
</evidence>
<comment type="subcellular location">
    <subcellularLocation>
        <location evidence="5">Cytoplasm</location>
    </subcellularLocation>
</comment>
<comment type="similarity">
    <text evidence="1 5">Belongs to the EF-Ts family.</text>
</comment>
<dbReference type="Gene3D" id="3.30.479.20">
    <property type="entry name" value="Elongation factor Ts, dimerisation domain"/>
    <property type="match status" value="1"/>
</dbReference>
<name>A0A955L9D1_9BACT</name>
<dbReference type="CDD" id="cd14275">
    <property type="entry name" value="UBA_EF-Ts"/>
    <property type="match status" value="1"/>
</dbReference>
<feature type="domain" description="Translation elongation factor EFTs/EF1B dimerisation" evidence="6">
    <location>
        <begin position="55"/>
        <end position="175"/>
    </location>
</feature>
<reference evidence="7" key="1">
    <citation type="submission" date="2020-04" db="EMBL/GenBank/DDBJ databases">
        <authorList>
            <person name="Zhang T."/>
        </authorList>
    </citation>
    <scope>NUCLEOTIDE SEQUENCE</scope>
    <source>
        <strain evidence="7">HKST-UBA11</strain>
    </source>
</reference>
<evidence type="ECO:0000256" key="3">
    <source>
        <dbReference type="ARBA" id="ARBA00022768"/>
    </source>
</evidence>
<evidence type="ECO:0000313" key="8">
    <source>
        <dbReference type="Proteomes" id="UP000754563"/>
    </source>
</evidence>
<keyword evidence="4 5" id="KW-0648">Protein biosynthesis</keyword>
<sequence>MATITLEQIKDLRKRTGVGINHVKEALEESEGDIEKAILYLRKKGIAKAAKRSENSTNYGYIASYIHGDGQIGVIVEVNTETDFAARNEKVREIAYDLALHVAASDPQYTSVEDIPEEVITREKEVFEKDLEGKPEGVAAKILEGKLQKFYEEVVLEEQVFLKDETKKVKDLINDTVAAIGEKIIIGRFARIQIAGGASACVGE</sequence>
<comment type="caution">
    <text evidence="5">Lacks conserved residue(s) required for the propagation of feature annotation.</text>
</comment>
<evidence type="ECO:0000256" key="1">
    <source>
        <dbReference type="ARBA" id="ARBA00005532"/>
    </source>
</evidence>
<gene>
    <name evidence="5" type="primary">tsf</name>
    <name evidence="7" type="ORF">KC717_04700</name>
</gene>
<dbReference type="SUPFAM" id="SSF54713">
    <property type="entry name" value="Elongation factor Ts (EF-Ts), dimerisation domain"/>
    <property type="match status" value="1"/>
</dbReference>
<reference evidence="7" key="2">
    <citation type="journal article" date="2021" name="Microbiome">
        <title>Successional dynamics and alternative stable states in a saline activated sludge microbial community over 9 years.</title>
        <authorList>
            <person name="Wang Y."/>
            <person name="Ye J."/>
            <person name="Ju F."/>
            <person name="Liu L."/>
            <person name="Boyd J.A."/>
            <person name="Deng Y."/>
            <person name="Parks D.H."/>
            <person name="Jiang X."/>
            <person name="Yin X."/>
            <person name="Woodcroft B.J."/>
            <person name="Tyson G.W."/>
            <person name="Hugenholtz P."/>
            <person name="Polz M.F."/>
            <person name="Zhang T."/>
        </authorList>
    </citation>
    <scope>NUCLEOTIDE SEQUENCE</scope>
    <source>
        <strain evidence="7">HKST-UBA11</strain>
    </source>
</reference>
<evidence type="ECO:0000256" key="2">
    <source>
        <dbReference type="ARBA" id="ARBA00016956"/>
    </source>
</evidence>
<proteinExistence type="inferred from homology"/>
<dbReference type="FunFam" id="1.10.8.10:FF:000001">
    <property type="entry name" value="Elongation factor Ts"/>
    <property type="match status" value="1"/>
</dbReference>
<dbReference type="Gene3D" id="1.10.286.20">
    <property type="match status" value="1"/>
</dbReference>
<dbReference type="GO" id="GO:0003746">
    <property type="term" value="F:translation elongation factor activity"/>
    <property type="evidence" value="ECO:0007669"/>
    <property type="project" value="UniProtKB-UniRule"/>
</dbReference>
<dbReference type="InterPro" id="IPR014039">
    <property type="entry name" value="Transl_elong_EFTs/EF1B_dimer"/>
</dbReference>
<dbReference type="SUPFAM" id="SSF46934">
    <property type="entry name" value="UBA-like"/>
    <property type="match status" value="1"/>
</dbReference>
<dbReference type="Pfam" id="PF00889">
    <property type="entry name" value="EF_TS"/>
    <property type="match status" value="1"/>
</dbReference>
<keyword evidence="5" id="KW-0963">Cytoplasm</keyword>